<evidence type="ECO:0000313" key="4">
    <source>
        <dbReference type="Proteomes" id="UP000593567"/>
    </source>
</evidence>
<name>A0A7J7K267_BUGNE</name>
<feature type="coiled-coil region" evidence="1">
    <location>
        <begin position="8"/>
        <end position="35"/>
    </location>
</feature>
<comment type="caution">
    <text evidence="3">The sequence shown here is derived from an EMBL/GenBank/DDBJ whole genome shotgun (WGS) entry which is preliminary data.</text>
</comment>
<feature type="compositionally biased region" description="Polar residues" evidence="2">
    <location>
        <begin position="65"/>
        <end position="77"/>
    </location>
</feature>
<evidence type="ECO:0000313" key="3">
    <source>
        <dbReference type="EMBL" id="KAF6032297.1"/>
    </source>
</evidence>
<feature type="region of interest" description="Disordered" evidence="2">
    <location>
        <begin position="52"/>
        <end position="85"/>
    </location>
</feature>
<sequence length="85" mass="9605">MTGVPTDMEELAIKYQKAETRLKEVETLNEELQLKLVEPLRSAGVSKVSELKSGVKSLHTHDQTLESSLTDNSTQLDQMREQFSK</sequence>
<protein>
    <submittedName>
        <fullName evidence="3">Uncharacterized protein</fullName>
    </submittedName>
</protein>
<dbReference type="Proteomes" id="UP000593567">
    <property type="component" value="Unassembled WGS sequence"/>
</dbReference>
<gene>
    <name evidence="3" type="ORF">EB796_009398</name>
</gene>
<evidence type="ECO:0000256" key="2">
    <source>
        <dbReference type="SAM" id="MobiDB-lite"/>
    </source>
</evidence>
<reference evidence="3" key="1">
    <citation type="submission" date="2020-06" db="EMBL/GenBank/DDBJ databases">
        <title>Draft genome of Bugula neritina, a colonial animal packing powerful symbionts and potential medicines.</title>
        <authorList>
            <person name="Rayko M."/>
        </authorList>
    </citation>
    <scope>NUCLEOTIDE SEQUENCE [LARGE SCALE GENOMIC DNA]</scope>
    <source>
        <strain evidence="3">Kwan_BN1</strain>
    </source>
</reference>
<keyword evidence="1" id="KW-0175">Coiled coil</keyword>
<dbReference type="AlphaFoldDB" id="A0A7J7K267"/>
<dbReference type="EMBL" id="VXIV02001517">
    <property type="protein sequence ID" value="KAF6032297.1"/>
    <property type="molecule type" value="Genomic_DNA"/>
</dbReference>
<proteinExistence type="predicted"/>
<organism evidence="3 4">
    <name type="scientific">Bugula neritina</name>
    <name type="common">Brown bryozoan</name>
    <name type="synonym">Sertularia neritina</name>
    <dbReference type="NCBI Taxonomy" id="10212"/>
    <lineage>
        <taxon>Eukaryota</taxon>
        <taxon>Metazoa</taxon>
        <taxon>Spiralia</taxon>
        <taxon>Lophotrochozoa</taxon>
        <taxon>Bryozoa</taxon>
        <taxon>Gymnolaemata</taxon>
        <taxon>Cheilostomatida</taxon>
        <taxon>Flustrina</taxon>
        <taxon>Buguloidea</taxon>
        <taxon>Bugulidae</taxon>
        <taxon>Bugula</taxon>
    </lineage>
</organism>
<keyword evidence="4" id="KW-1185">Reference proteome</keyword>
<evidence type="ECO:0000256" key="1">
    <source>
        <dbReference type="SAM" id="Coils"/>
    </source>
</evidence>
<accession>A0A7J7K267</accession>